<evidence type="ECO:0000313" key="2">
    <source>
        <dbReference type="EMBL" id="MEK7949557.1"/>
    </source>
</evidence>
<evidence type="ECO:0000313" key="3">
    <source>
        <dbReference type="Proteomes" id="UP001371305"/>
    </source>
</evidence>
<sequence>MKRFLLTILATAGIVCAVCWHFRDSLPAAWRKVAEPMVTKPTPDAARYAELKEEAQRRRRDLSAKYAKARTKEEKDRVMAETRGYLETLLPAMMRCWLGTTWDFHGTADTPGQGKIACGYFVATVLRDAGFEVDRYKLAQQASQNIIRTFLPSEAMTLRVGVPYENFASEVAGAEPGIRIVGLDSHVAFLVTGPDGFHFIHSSGCKPWCVVDEGRDDAEALRRSNYRVHGLLTSDRTVLLRWLKAEKIAVKETSTATASAKRR</sequence>
<proteinExistence type="predicted"/>
<keyword evidence="1" id="KW-0175">Coiled coil</keyword>
<comment type="caution">
    <text evidence="2">The sequence shown here is derived from an EMBL/GenBank/DDBJ whole genome shotgun (WGS) entry which is preliminary data.</text>
</comment>
<feature type="coiled-coil region" evidence="1">
    <location>
        <begin position="45"/>
        <end position="72"/>
    </location>
</feature>
<name>A0ABU9APD1_9BACT</name>
<protein>
    <submittedName>
        <fullName evidence="2">Uncharacterized protein</fullName>
    </submittedName>
</protein>
<organism evidence="2 3">
    <name type="scientific">Luteolibacter soli</name>
    <dbReference type="NCBI Taxonomy" id="3135280"/>
    <lineage>
        <taxon>Bacteria</taxon>
        <taxon>Pseudomonadati</taxon>
        <taxon>Verrucomicrobiota</taxon>
        <taxon>Verrucomicrobiia</taxon>
        <taxon>Verrucomicrobiales</taxon>
        <taxon>Verrucomicrobiaceae</taxon>
        <taxon>Luteolibacter</taxon>
    </lineage>
</organism>
<accession>A0ABU9APD1</accession>
<gene>
    <name evidence="2" type="ORF">WKV53_03570</name>
</gene>
<keyword evidence="3" id="KW-1185">Reference proteome</keyword>
<dbReference type="EMBL" id="JBBUKT010000001">
    <property type="protein sequence ID" value="MEK7949557.1"/>
    <property type="molecule type" value="Genomic_DNA"/>
</dbReference>
<reference evidence="2 3" key="1">
    <citation type="submission" date="2024-04" db="EMBL/GenBank/DDBJ databases">
        <title>Luteolibacter sp. isolated from soil.</title>
        <authorList>
            <person name="An J."/>
        </authorList>
    </citation>
    <scope>NUCLEOTIDE SEQUENCE [LARGE SCALE GENOMIC DNA]</scope>
    <source>
        <strain evidence="2 3">Y139</strain>
    </source>
</reference>
<evidence type="ECO:0000256" key="1">
    <source>
        <dbReference type="SAM" id="Coils"/>
    </source>
</evidence>
<dbReference type="RefSeq" id="WP_341402975.1">
    <property type="nucleotide sequence ID" value="NZ_JBBUKT010000001.1"/>
</dbReference>
<dbReference type="Proteomes" id="UP001371305">
    <property type="component" value="Unassembled WGS sequence"/>
</dbReference>